<dbReference type="PANTHER" id="PTHR12829:SF7">
    <property type="entry name" value="N6-ADENOSINE-METHYLTRANSFERASE CATALYTIC SUBUNIT"/>
    <property type="match status" value="1"/>
</dbReference>
<feature type="compositionally biased region" description="Acidic residues" evidence="7">
    <location>
        <begin position="414"/>
        <end position="433"/>
    </location>
</feature>
<comment type="catalytic activity">
    <reaction evidence="5">
        <text>an adenosine in mRNA + S-adenosyl-L-methionine = an N(6)-methyladenosine in mRNA + S-adenosyl-L-homocysteine + H(+)</text>
        <dbReference type="Rhea" id="RHEA:55584"/>
        <dbReference type="Rhea" id="RHEA-COMP:12414"/>
        <dbReference type="Rhea" id="RHEA-COMP:12417"/>
        <dbReference type="ChEBI" id="CHEBI:15378"/>
        <dbReference type="ChEBI" id="CHEBI:57856"/>
        <dbReference type="ChEBI" id="CHEBI:59789"/>
        <dbReference type="ChEBI" id="CHEBI:74411"/>
        <dbReference type="ChEBI" id="CHEBI:74449"/>
        <dbReference type="EC" id="2.1.1.348"/>
    </reaction>
</comment>
<dbReference type="EC" id="2.1.1.348" evidence="1"/>
<evidence type="ECO:0000256" key="3">
    <source>
        <dbReference type="ARBA" id="ARBA00022679"/>
    </source>
</evidence>
<evidence type="ECO:0000313" key="9">
    <source>
        <dbReference type="EMBL" id="PPQ95481.1"/>
    </source>
</evidence>
<feature type="region of interest" description="Disordered" evidence="7">
    <location>
        <begin position="1"/>
        <end position="122"/>
    </location>
</feature>
<dbReference type="InParanoid" id="A0A409XXN9"/>
<dbReference type="PANTHER" id="PTHR12829">
    <property type="entry name" value="N6-ADENOSINE-METHYLTRANSFERASE"/>
    <property type="match status" value="1"/>
</dbReference>
<feature type="compositionally biased region" description="Low complexity" evidence="7">
    <location>
        <begin position="379"/>
        <end position="392"/>
    </location>
</feature>
<feature type="compositionally biased region" description="Low complexity" evidence="7">
    <location>
        <begin position="26"/>
        <end position="39"/>
    </location>
</feature>
<dbReference type="InterPro" id="IPR019327">
    <property type="entry name" value="WKF"/>
</dbReference>
<comment type="caution">
    <text evidence="9">The sequence shown here is derived from an EMBL/GenBank/DDBJ whole genome shotgun (WGS) entry which is preliminary data.</text>
</comment>
<comment type="similarity">
    <text evidence="6">Belongs to the MT-A70-like family.</text>
</comment>
<dbReference type="PROSITE" id="PS51143">
    <property type="entry name" value="MT_A70"/>
    <property type="match status" value="1"/>
</dbReference>
<feature type="compositionally biased region" description="Basic residues" evidence="7">
    <location>
        <begin position="59"/>
        <end position="68"/>
    </location>
</feature>
<feature type="domain" description="WKF" evidence="8">
    <location>
        <begin position="134"/>
        <end position="193"/>
    </location>
</feature>
<keyword evidence="10" id="KW-1185">Reference proteome</keyword>
<evidence type="ECO:0000256" key="7">
    <source>
        <dbReference type="SAM" id="MobiDB-lite"/>
    </source>
</evidence>
<feature type="compositionally biased region" description="Basic and acidic residues" evidence="7">
    <location>
        <begin position="74"/>
        <end position="83"/>
    </location>
</feature>
<proteinExistence type="inferred from homology"/>
<dbReference type="InterPro" id="IPR029063">
    <property type="entry name" value="SAM-dependent_MTases_sf"/>
</dbReference>
<feature type="compositionally biased region" description="Basic residues" evidence="7">
    <location>
        <begin position="14"/>
        <end position="23"/>
    </location>
</feature>
<keyword evidence="4" id="KW-0949">S-adenosyl-L-methionine</keyword>
<dbReference type="Pfam" id="PF05063">
    <property type="entry name" value="MT-A70"/>
    <property type="match status" value="1"/>
</dbReference>
<keyword evidence="3" id="KW-0808">Transferase</keyword>
<evidence type="ECO:0000313" key="10">
    <source>
        <dbReference type="Proteomes" id="UP000284706"/>
    </source>
</evidence>
<feature type="region of interest" description="Disordered" evidence="7">
    <location>
        <begin position="833"/>
        <end position="858"/>
    </location>
</feature>
<feature type="region of interest" description="Disordered" evidence="7">
    <location>
        <begin position="195"/>
        <end position="268"/>
    </location>
</feature>
<feature type="compositionally biased region" description="Basic and acidic residues" evidence="7">
    <location>
        <begin position="112"/>
        <end position="122"/>
    </location>
</feature>
<organism evidence="9 10">
    <name type="scientific">Gymnopilus dilepis</name>
    <dbReference type="NCBI Taxonomy" id="231916"/>
    <lineage>
        <taxon>Eukaryota</taxon>
        <taxon>Fungi</taxon>
        <taxon>Dikarya</taxon>
        <taxon>Basidiomycota</taxon>
        <taxon>Agaricomycotina</taxon>
        <taxon>Agaricomycetes</taxon>
        <taxon>Agaricomycetidae</taxon>
        <taxon>Agaricales</taxon>
        <taxon>Agaricineae</taxon>
        <taxon>Hymenogastraceae</taxon>
        <taxon>Gymnopilus</taxon>
    </lineage>
</organism>
<evidence type="ECO:0000256" key="1">
    <source>
        <dbReference type="ARBA" id="ARBA00012160"/>
    </source>
</evidence>
<dbReference type="GO" id="GO:0032259">
    <property type="term" value="P:methylation"/>
    <property type="evidence" value="ECO:0007669"/>
    <property type="project" value="UniProtKB-KW"/>
</dbReference>
<evidence type="ECO:0000259" key="8">
    <source>
        <dbReference type="Pfam" id="PF10180"/>
    </source>
</evidence>
<feature type="region of interest" description="Disordered" evidence="7">
    <location>
        <begin position="491"/>
        <end position="511"/>
    </location>
</feature>
<dbReference type="InterPro" id="IPR007757">
    <property type="entry name" value="MT-A70-like"/>
</dbReference>
<dbReference type="OrthoDB" id="10262526at2759"/>
<feature type="compositionally biased region" description="Polar residues" evidence="7">
    <location>
        <begin position="1"/>
        <end position="12"/>
    </location>
</feature>
<feature type="compositionally biased region" description="Basic and acidic residues" evidence="7">
    <location>
        <begin position="196"/>
        <end position="212"/>
    </location>
</feature>
<dbReference type="GO" id="GO:0036396">
    <property type="term" value="C:RNA N6-methyladenosine methyltransferase complex"/>
    <property type="evidence" value="ECO:0007669"/>
    <property type="project" value="TreeGrafter"/>
</dbReference>
<dbReference type="STRING" id="231916.A0A409XXN9"/>
<dbReference type="Pfam" id="PF10180">
    <property type="entry name" value="WKF"/>
    <property type="match status" value="1"/>
</dbReference>
<dbReference type="SUPFAM" id="SSF53335">
    <property type="entry name" value="S-adenosyl-L-methionine-dependent methyltransferases"/>
    <property type="match status" value="1"/>
</dbReference>
<feature type="compositionally biased region" description="Polar residues" evidence="7">
    <location>
        <begin position="246"/>
        <end position="256"/>
    </location>
</feature>
<reference evidence="9 10" key="1">
    <citation type="journal article" date="2018" name="Evol. Lett.">
        <title>Horizontal gene cluster transfer increased hallucinogenic mushroom diversity.</title>
        <authorList>
            <person name="Reynolds H.T."/>
            <person name="Vijayakumar V."/>
            <person name="Gluck-Thaler E."/>
            <person name="Korotkin H.B."/>
            <person name="Matheny P.B."/>
            <person name="Slot J.C."/>
        </authorList>
    </citation>
    <scope>NUCLEOTIDE SEQUENCE [LARGE SCALE GENOMIC DNA]</scope>
    <source>
        <strain evidence="9 10">SRW20</strain>
    </source>
</reference>
<dbReference type="GO" id="GO:0005634">
    <property type="term" value="C:nucleus"/>
    <property type="evidence" value="ECO:0007669"/>
    <property type="project" value="TreeGrafter"/>
</dbReference>
<protein>
    <recommendedName>
        <fullName evidence="1">mRNA m(6)A methyltransferase</fullName>
        <ecNumber evidence="1">2.1.1.348</ecNumber>
    </recommendedName>
</protein>
<keyword evidence="2" id="KW-0489">Methyltransferase</keyword>
<gene>
    <name evidence="9" type="ORF">CVT26_008509</name>
</gene>
<dbReference type="GO" id="GO:0001734">
    <property type="term" value="F:mRNA m(6)A methyltransferase activity"/>
    <property type="evidence" value="ECO:0007669"/>
    <property type="project" value="UniProtKB-EC"/>
</dbReference>
<evidence type="ECO:0000256" key="4">
    <source>
        <dbReference type="ARBA" id="ARBA00022691"/>
    </source>
</evidence>
<name>A0A409XXN9_9AGAR</name>
<dbReference type="Proteomes" id="UP000284706">
    <property type="component" value="Unassembled WGS sequence"/>
</dbReference>
<evidence type="ECO:0000256" key="6">
    <source>
        <dbReference type="PROSITE-ProRule" id="PRU00489"/>
    </source>
</evidence>
<feature type="region of interest" description="Disordered" evidence="7">
    <location>
        <begin position="379"/>
        <end position="439"/>
    </location>
</feature>
<evidence type="ECO:0000256" key="2">
    <source>
        <dbReference type="ARBA" id="ARBA00022603"/>
    </source>
</evidence>
<accession>A0A409XXN9</accession>
<dbReference type="EMBL" id="NHYE01001424">
    <property type="protein sequence ID" value="PPQ95481.1"/>
    <property type="molecule type" value="Genomic_DNA"/>
</dbReference>
<sequence length="858" mass="95078">MATSIQDATVNRTVKLKKKKSRKGLSEPTSTATPAAVEEPPAEVSEETNNALSVEDRKARKRALRAARRGTQPKPEDVSEIVKGKKRKPEAEEGDEDGSQAEKPRKKRRKNRTEFADPRVDEDLPEQARRALEYAFLQMNKPEKWKFNKARQNWLLRNVWNPEMVSDTYFPLVVKYFSLVQGGTRERLTQTCGSYLKEEEEKTEKEDEKKPEPATPAGETTSTPRSILKPTPGPLIAGPLIDASPTEATDTTTGVALSSVPKPSLPPPSMLDDELKVVAMTAFKTLITSQKLKTPTSSMDLLTNVITTKMPSELLPTSPAPKFRLTDLSRFERIIEDLANTWADGFISFSRDEASGGMMIWDLGLHALASRSGARPLLGAGAGADSQSTAQSGGSGGLSGFVSSSRKRKRVIDEDADSAAGDDETLLEDEDVDGASGSPLANLSAEMREVYNILQKSTAKGRLLAEQFRSREENFNPICSHITKDDCAKARRAAYQDQSQNGASSSSPPSGICDRVHFRPLIRPHTDVTLGHCSYLNTCYSEPTYSQSPSIPAYPGSTTVRGPISLPSGLGAGGRGKEKAPCRYLHYEIDWDGGDGDWKAEKRPKKKIHRLNIGLGPTGKITKPLPPQWINCDLRTFDYSTLGKFHVIMADPPWDIHMSLPYGTMNDDEMRKMPIPMLQDEGFLFLWVTGRAMEVGRECMKVWGYTRIDEVVWVKTNQLQRVIRTGRTGHWLNHTKEHMLVGVKTVLDANGNLKFPSWANRALDTDVIVSEVRETSRKPDEVYGLIERLCPGGRKVEIFGRKHNVRPGWLTLGNQLGPDQIFEEDLAARVKAKYPDRPIKPPPSIQAGRAGLPKPPVY</sequence>
<dbReference type="AlphaFoldDB" id="A0A409XXN9"/>
<evidence type="ECO:0000256" key="5">
    <source>
        <dbReference type="ARBA" id="ARBA00048957"/>
    </source>
</evidence>